<dbReference type="EMBL" id="CAJNJQ010006585">
    <property type="protein sequence ID" value="CAE7232133.1"/>
    <property type="molecule type" value="Genomic_DNA"/>
</dbReference>
<evidence type="ECO:0000313" key="2">
    <source>
        <dbReference type="EMBL" id="CAE7232133.1"/>
    </source>
</evidence>
<gene>
    <name evidence="2" type="ORF">RDB_LOCUS189098</name>
</gene>
<dbReference type="PANTHER" id="PTHR39477">
    <property type="entry name" value="CHROMOSOME 8, WHOLE GENOME SHOTGUN SEQUENCE"/>
    <property type="match status" value="1"/>
</dbReference>
<accession>A0A8H3E8Q6</accession>
<feature type="domain" description="DUF7721" evidence="1">
    <location>
        <begin position="71"/>
        <end position="153"/>
    </location>
</feature>
<organism evidence="2 3">
    <name type="scientific">Rhizoctonia solani</name>
    <dbReference type="NCBI Taxonomy" id="456999"/>
    <lineage>
        <taxon>Eukaryota</taxon>
        <taxon>Fungi</taxon>
        <taxon>Dikarya</taxon>
        <taxon>Basidiomycota</taxon>
        <taxon>Agaricomycotina</taxon>
        <taxon>Agaricomycetes</taxon>
        <taxon>Cantharellales</taxon>
        <taxon>Ceratobasidiaceae</taxon>
        <taxon>Rhizoctonia</taxon>
    </lineage>
</organism>
<dbReference type="PANTHER" id="PTHR39477:SF1">
    <property type="entry name" value="BETA-FLANKING PROTEIN"/>
    <property type="match status" value="1"/>
</dbReference>
<name>A0A8H3E8Q6_9AGAM</name>
<dbReference type="Proteomes" id="UP000663827">
    <property type="component" value="Unassembled WGS sequence"/>
</dbReference>
<proteinExistence type="predicted"/>
<evidence type="ECO:0000313" key="3">
    <source>
        <dbReference type="Proteomes" id="UP000663827"/>
    </source>
</evidence>
<dbReference type="AlphaFoldDB" id="A0A8H3E8Q6"/>
<dbReference type="InterPro" id="IPR056138">
    <property type="entry name" value="DUF7721"/>
</dbReference>
<evidence type="ECO:0000259" key="1">
    <source>
        <dbReference type="Pfam" id="PF24845"/>
    </source>
</evidence>
<dbReference type="Pfam" id="PF24845">
    <property type="entry name" value="DUF7721"/>
    <property type="match status" value="1"/>
</dbReference>
<comment type="caution">
    <text evidence="2">The sequence shown here is derived from an EMBL/GenBank/DDBJ whole genome shotgun (WGS) entry which is preliminary data.</text>
</comment>
<reference evidence="2" key="1">
    <citation type="submission" date="2021-01" db="EMBL/GenBank/DDBJ databases">
        <authorList>
            <person name="Kaushik A."/>
        </authorList>
    </citation>
    <scope>NUCLEOTIDE SEQUENCE</scope>
    <source>
        <strain evidence="2">AG5</strain>
    </source>
</reference>
<sequence length="560" mass="60174">MDSFINLAKQGYEAYSESQQGHHGGQVAKANHHKVAPPKVAMEVSHYIQLGQGEYGHNQPTGGSQYGPPIDHQAAVQNATQHSGGAGDPSLFSTALGFINQNQSQHAEPINEQHVQNAHTEAYDKGKASSLDAGSLGAAAAMQVLKKFTSGGGPAGSGGNSQSQLIGLAMSEASKLFESQGSKSGQKQDAINGAAMTIMKLLVQSKTGPGATNAGGNDLGSLFNLASNFLNTVDHTPRPTAAFFRLLSKAIATLPHLTTLDLAWGFLYRHTHPTWTLDHIGTHRFLRAVHVDGVEDADALERFLARHRPSDEEGGCVGITSFENRSWLDLLDPSSPRGTRVLKQFTPGLLPIAKTFSGPASMLKSMGVYADNLDTIRVWSWGYGSADEELSGIHEALVGNREHASGQENKPSRCGVVNFAYVSKTLVEDVISLVGTYLPDVVHLTIEGYELGKTPLPEKLPYLPNIESITIVARATRPTEKPCTYQAVSYTRDLLGDARCTTSGIAILPLREGSIAQPADAPERQEGYARAWLQCRESNTPGLERITWRPGPKDFHSMGP</sequence>
<protein>
    <recommendedName>
        <fullName evidence="1">DUF7721 domain-containing protein</fullName>
    </recommendedName>
</protein>